<evidence type="ECO:0000313" key="2">
    <source>
        <dbReference type="EMBL" id="CDW38368.1"/>
    </source>
</evidence>
<accession>A0A0K2UJH4</accession>
<organism evidence="2">
    <name type="scientific">Lepeophtheirus salmonis</name>
    <name type="common">Salmon louse</name>
    <name type="synonym">Caligus salmonis</name>
    <dbReference type="NCBI Taxonomy" id="72036"/>
    <lineage>
        <taxon>Eukaryota</taxon>
        <taxon>Metazoa</taxon>
        <taxon>Ecdysozoa</taxon>
        <taxon>Arthropoda</taxon>
        <taxon>Crustacea</taxon>
        <taxon>Multicrustacea</taxon>
        <taxon>Hexanauplia</taxon>
        <taxon>Copepoda</taxon>
        <taxon>Siphonostomatoida</taxon>
        <taxon>Caligidae</taxon>
        <taxon>Lepeophtheirus</taxon>
    </lineage>
</organism>
<feature type="transmembrane region" description="Helical" evidence="1">
    <location>
        <begin position="31"/>
        <end position="50"/>
    </location>
</feature>
<dbReference type="EMBL" id="HACA01021007">
    <property type="protein sequence ID" value="CDW38368.1"/>
    <property type="molecule type" value="Transcribed_RNA"/>
</dbReference>
<keyword evidence="1" id="KW-1133">Transmembrane helix</keyword>
<keyword evidence="1" id="KW-0472">Membrane</keyword>
<reference evidence="2" key="1">
    <citation type="submission" date="2014-05" db="EMBL/GenBank/DDBJ databases">
        <authorList>
            <person name="Chronopoulou M."/>
        </authorList>
    </citation>
    <scope>NUCLEOTIDE SEQUENCE</scope>
    <source>
        <tissue evidence="2">Whole organism</tissue>
    </source>
</reference>
<keyword evidence="1" id="KW-0812">Transmembrane</keyword>
<evidence type="ECO:0000256" key="1">
    <source>
        <dbReference type="SAM" id="Phobius"/>
    </source>
</evidence>
<protein>
    <submittedName>
        <fullName evidence="2">Uncharacterized protein</fullName>
    </submittedName>
</protein>
<proteinExistence type="predicted"/>
<name>A0A0K2UJH4_LEPSM</name>
<feature type="non-terminal residue" evidence="2">
    <location>
        <position position="1"/>
    </location>
</feature>
<feature type="transmembrane region" description="Helical" evidence="1">
    <location>
        <begin position="81"/>
        <end position="101"/>
    </location>
</feature>
<sequence>PRVFLTCCSIYKVFSWLIWHSVVLSSSFSDTASFLGLWSIFTLIFISPSINKNIYNFLRGTTCIIINNGSCFVLIRIMNTGLTIFILVHHLFHSFLTILSYKRVQRILKAHISCGSRF</sequence>
<dbReference type="AlphaFoldDB" id="A0A0K2UJH4"/>